<evidence type="ECO:0000256" key="4">
    <source>
        <dbReference type="ARBA" id="ARBA00022840"/>
    </source>
</evidence>
<dbReference type="Pfam" id="PF05729">
    <property type="entry name" value="NACHT"/>
    <property type="match status" value="1"/>
</dbReference>
<name>A0AAV1PVL4_SCOSC</name>
<dbReference type="InterPro" id="IPR032675">
    <property type="entry name" value="LRR_dom_sf"/>
</dbReference>
<dbReference type="PANTHER" id="PTHR24106">
    <property type="entry name" value="NACHT, LRR AND CARD DOMAINS-CONTAINING"/>
    <property type="match status" value="1"/>
</dbReference>
<dbReference type="InterPro" id="IPR007111">
    <property type="entry name" value="NACHT_NTPase"/>
</dbReference>
<feature type="non-terminal residue" evidence="6">
    <location>
        <position position="1"/>
    </location>
</feature>
<evidence type="ECO:0000259" key="5">
    <source>
        <dbReference type="PROSITE" id="PS50837"/>
    </source>
</evidence>
<dbReference type="Pfam" id="PF17776">
    <property type="entry name" value="NLRC4_HD2"/>
    <property type="match status" value="1"/>
</dbReference>
<keyword evidence="3" id="KW-0547">Nucleotide-binding</keyword>
<evidence type="ECO:0000313" key="7">
    <source>
        <dbReference type="Proteomes" id="UP001314229"/>
    </source>
</evidence>
<keyword evidence="1" id="KW-0433">Leucine-rich repeat</keyword>
<comment type="caution">
    <text evidence="6">The sequence shown here is derived from an EMBL/GenBank/DDBJ whole genome shotgun (WGS) entry which is preliminary data.</text>
</comment>
<keyword evidence="4" id="KW-0067">ATP-binding</keyword>
<accession>A0AAV1PVL4</accession>
<sequence>NIAPVMDLQTLLKTTLKDKYQKVSVAYSENLLLPSRLGDRGPNPIGSPNLHQHELRQVDKSDLHTWVVFKTIPLADIFSCECKHDSSKRTVISLGVSGVGKTTTVQRCALDWAEGKAHHGIHLLFPLTFWELNLLKRKLSLIKLLQTFYPELKELDFSSLNEKNVWIVLDGLDEYRLPLNFCCPTVDDVSEVSTIYTNLIKVSNSDVFTKLKKLALHRLEEGNVLYEKDLLESGISVREASEFSKECPLVLREEKGLQNTTVFRFGHTSIQEFLAASSKLDNIEAGFRQSISCQHLVDQALQSSDGKFDIFLRFIFGLIKERGTLEPTDQLFDYTQKKILENVLSSSAVGLFHCLREFNAQALLNEVKYYLKTDISPIKGFTSMHWVFMTQRTTNFEGIRDSFEMQVPLRCDERFLRHLPIILKSRKAMLRFSNLTDKCCPALAAVLSTKESYLRELDLGYNSISNNGVKKLVEGMTDQSCRLKMLRLQGCGVSSQACEYLAPALRQSWKLRELDLSGNEIGDHGLKHLSNGLRAPECHLETLKLSQCNIEHKGCHYLASALQKNSGHLKVLDLSSNMIGDKGANEIFRKVDVTKLTKLELYNCGLTWLSCESIGETLKHETSNLVELNLSSNSLKDAGFLQICEGMYAWCSLEKLNVSRCGITVVGCFYLAKVLCSISQLYSGLLQKTDWQAVELKELDLSMNCLTDSGVKDIAPGLTNPYSHLKTLNLSHCSLTDQCCTELASGFASNQSIIIELDLSDNDIQDKGVKKLCVGLRSTLCKLEKFSLRTCGLTSKSIMFLTSALKSNPLHLAELHLMGNRLEESGIQFLMELTKNPKYSLHTIDISAD</sequence>
<dbReference type="GO" id="GO:0005524">
    <property type="term" value="F:ATP binding"/>
    <property type="evidence" value="ECO:0007669"/>
    <property type="project" value="UniProtKB-KW"/>
</dbReference>
<dbReference type="AlphaFoldDB" id="A0AAV1PVL4"/>
<organism evidence="6 7">
    <name type="scientific">Scomber scombrus</name>
    <name type="common">Atlantic mackerel</name>
    <name type="synonym">Scomber vernalis</name>
    <dbReference type="NCBI Taxonomy" id="13677"/>
    <lineage>
        <taxon>Eukaryota</taxon>
        <taxon>Metazoa</taxon>
        <taxon>Chordata</taxon>
        <taxon>Craniata</taxon>
        <taxon>Vertebrata</taxon>
        <taxon>Euteleostomi</taxon>
        <taxon>Actinopterygii</taxon>
        <taxon>Neopterygii</taxon>
        <taxon>Teleostei</taxon>
        <taxon>Neoteleostei</taxon>
        <taxon>Acanthomorphata</taxon>
        <taxon>Pelagiaria</taxon>
        <taxon>Scombriformes</taxon>
        <taxon>Scombridae</taxon>
        <taxon>Scomber</taxon>
    </lineage>
</organism>
<dbReference type="SUPFAM" id="SSF52047">
    <property type="entry name" value="RNI-like"/>
    <property type="match status" value="2"/>
</dbReference>
<dbReference type="Gene3D" id="3.80.10.10">
    <property type="entry name" value="Ribonuclease Inhibitor"/>
    <property type="match status" value="2"/>
</dbReference>
<evidence type="ECO:0000256" key="1">
    <source>
        <dbReference type="ARBA" id="ARBA00022614"/>
    </source>
</evidence>
<dbReference type="InterPro" id="IPR006553">
    <property type="entry name" value="Leu-rich_rpt_Cys-con_subtyp"/>
</dbReference>
<dbReference type="InterPro" id="IPR041267">
    <property type="entry name" value="NLRP_HD2"/>
</dbReference>
<dbReference type="InterPro" id="IPR001611">
    <property type="entry name" value="Leu-rich_rpt"/>
</dbReference>
<dbReference type="EMBL" id="CAWUFR010000314">
    <property type="protein sequence ID" value="CAK6975776.1"/>
    <property type="molecule type" value="Genomic_DNA"/>
</dbReference>
<keyword evidence="7" id="KW-1185">Reference proteome</keyword>
<feature type="domain" description="NACHT" evidence="5">
    <location>
        <begin position="89"/>
        <end position="174"/>
    </location>
</feature>
<dbReference type="InterPro" id="IPR027417">
    <property type="entry name" value="P-loop_NTPase"/>
</dbReference>
<proteinExistence type="predicted"/>
<dbReference type="Gene3D" id="3.40.50.300">
    <property type="entry name" value="P-loop containing nucleotide triphosphate hydrolases"/>
    <property type="match status" value="1"/>
</dbReference>
<protein>
    <submittedName>
        <fullName evidence="6">NACHT, LRR and PYD domains-containing protein 14-like</fullName>
    </submittedName>
</protein>
<keyword evidence="2" id="KW-0677">Repeat</keyword>
<dbReference type="PRINTS" id="PR00364">
    <property type="entry name" value="DISEASERSIST"/>
</dbReference>
<gene>
    <name evidence="6" type="ORF">FSCOSCO3_A017094</name>
</gene>
<dbReference type="Proteomes" id="UP001314229">
    <property type="component" value="Unassembled WGS sequence"/>
</dbReference>
<dbReference type="Pfam" id="PF13516">
    <property type="entry name" value="LRR_6"/>
    <property type="match status" value="8"/>
</dbReference>
<dbReference type="InterPro" id="IPR051261">
    <property type="entry name" value="NLR"/>
</dbReference>
<dbReference type="SMART" id="SM00368">
    <property type="entry name" value="LRR_RI"/>
    <property type="match status" value="12"/>
</dbReference>
<dbReference type="PROSITE" id="PS51450">
    <property type="entry name" value="LRR"/>
    <property type="match status" value="1"/>
</dbReference>
<evidence type="ECO:0000313" key="6">
    <source>
        <dbReference type="EMBL" id="CAK6975776.1"/>
    </source>
</evidence>
<reference evidence="6 7" key="1">
    <citation type="submission" date="2024-01" db="EMBL/GenBank/DDBJ databases">
        <authorList>
            <person name="Alioto T."/>
            <person name="Alioto T."/>
            <person name="Gomez Garrido J."/>
        </authorList>
    </citation>
    <scope>NUCLEOTIDE SEQUENCE [LARGE SCALE GENOMIC DNA]</scope>
</reference>
<evidence type="ECO:0000256" key="2">
    <source>
        <dbReference type="ARBA" id="ARBA00022737"/>
    </source>
</evidence>
<dbReference type="SMART" id="SM00367">
    <property type="entry name" value="LRR_CC"/>
    <property type="match status" value="7"/>
</dbReference>
<evidence type="ECO:0000256" key="3">
    <source>
        <dbReference type="ARBA" id="ARBA00022741"/>
    </source>
</evidence>
<dbReference type="PROSITE" id="PS50837">
    <property type="entry name" value="NACHT"/>
    <property type="match status" value="1"/>
</dbReference>